<organism evidence="2 4">
    <name type="scientific">Trichinella pseudospiralis</name>
    <name type="common">Parasitic roundworm</name>
    <dbReference type="NCBI Taxonomy" id="6337"/>
    <lineage>
        <taxon>Eukaryota</taxon>
        <taxon>Metazoa</taxon>
        <taxon>Ecdysozoa</taxon>
        <taxon>Nematoda</taxon>
        <taxon>Enoplea</taxon>
        <taxon>Dorylaimia</taxon>
        <taxon>Trichinellida</taxon>
        <taxon>Trichinellidae</taxon>
        <taxon>Trichinella</taxon>
    </lineage>
</organism>
<sequence length="40" mass="4483">MTERRSRAMGKASFQTHFNITDVICAPRFTCFTAADSKVS</sequence>
<dbReference type="AlphaFoldDB" id="A0A0V1GER1"/>
<comment type="caution">
    <text evidence="2">The sequence shown here is derived from an EMBL/GenBank/DDBJ whole genome shotgun (WGS) entry which is preliminary data.</text>
</comment>
<evidence type="ECO:0000313" key="1">
    <source>
        <dbReference type="EMBL" id="KRY95385.1"/>
    </source>
</evidence>
<evidence type="ECO:0000313" key="3">
    <source>
        <dbReference type="Proteomes" id="UP000054805"/>
    </source>
</evidence>
<reference evidence="3 4" key="1">
    <citation type="submission" date="2015-01" db="EMBL/GenBank/DDBJ databases">
        <title>Evolution of Trichinella species and genotypes.</title>
        <authorList>
            <person name="Korhonen P.K."/>
            <person name="Edoardo P."/>
            <person name="Giuseppe L.R."/>
            <person name="Gasser R.B."/>
        </authorList>
    </citation>
    <scope>NUCLEOTIDE SEQUENCE [LARGE SCALE GENOMIC DNA]</scope>
    <source>
        <strain evidence="2">ISS176</strain>
        <strain evidence="1">ISS588</strain>
    </source>
</reference>
<protein>
    <submittedName>
        <fullName evidence="2">Uncharacterized protein</fullName>
    </submittedName>
</protein>
<evidence type="ECO:0000313" key="4">
    <source>
        <dbReference type="Proteomes" id="UP000054826"/>
    </source>
</evidence>
<accession>A0A0V1GER1</accession>
<evidence type="ECO:0000313" key="2">
    <source>
        <dbReference type="EMBL" id="KRY96652.1"/>
    </source>
</evidence>
<dbReference type="EMBL" id="JYDV01003256">
    <property type="protein sequence ID" value="KRY96652.1"/>
    <property type="molecule type" value="Genomic_DNA"/>
</dbReference>
<dbReference type="Proteomes" id="UP000054826">
    <property type="component" value="Unassembled WGS sequence"/>
</dbReference>
<keyword evidence="3" id="KW-1185">Reference proteome</keyword>
<dbReference type="Proteomes" id="UP000054805">
    <property type="component" value="Unassembled WGS sequence"/>
</dbReference>
<gene>
    <name evidence="1" type="ORF">T4B_10358</name>
    <name evidence="2" type="ORF">T4C_6773</name>
</gene>
<name>A0A0V1GER1_TRIPS</name>
<proteinExistence type="predicted"/>
<dbReference type="EMBL" id="JYDS01004207">
    <property type="protein sequence ID" value="KRY95385.1"/>
    <property type="molecule type" value="Genomic_DNA"/>
</dbReference>